<evidence type="ECO:0000259" key="1">
    <source>
        <dbReference type="Pfam" id="PF01872"/>
    </source>
</evidence>
<evidence type="ECO:0000313" key="2">
    <source>
        <dbReference type="EMBL" id="MFC4494385.1"/>
    </source>
</evidence>
<evidence type="ECO:0000313" key="3">
    <source>
        <dbReference type="Proteomes" id="UP001595997"/>
    </source>
</evidence>
<accession>A0ABV9A690</accession>
<sequence>MAKVVADITMSLDGYVTGPDPGPEQGLGRGGEPLHAWVESDHEVDRDVLREIAEAPGAVVMGRRLFDVVDGPHGWSDEMGYGAEHSTRPRFFVATHTVPERVRLDLDFTFVTDGLASVMDQAKAAAGDKDVFVMGGGDVIRQCVDAGLADELIIHLAPIVLGAGTPLLVDCHHRRLVQRDVRISPNAVHLVYALHS</sequence>
<dbReference type="SUPFAM" id="SSF53597">
    <property type="entry name" value="Dihydrofolate reductase-like"/>
    <property type="match status" value="1"/>
</dbReference>
<dbReference type="RefSeq" id="WP_386445331.1">
    <property type="nucleotide sequence ID" value="NZ_JBHSFH010000005.1"/>
</dbReference>
<dbReference type="Gene3D" id="3.40.430.10">
    <property type="entry name" value="Dihydrofolate Reductase, subunit A"/>
    <property type="match status" value="1"/>
</dbReference>
<reference evidence="3" key="1">
    <citation type="journal article" date="2019" name="Int. J. Syst. Evol. Microbiol.">
        <title>The Global Catalogue of Microorganisms (GCM) 10K type strain sequencing project: providing services to taxonomists for standard genome sequencing and annotation.</title>
        <authorList>
            <consortium name="The Broad Institute Genomics Platform"/>
            <consortium name="The Broad Institute Genome Sequencing Center for Infectious Disease"/>
            <person name="Wu L."/>
            <person name="Ma J."/>
        </authorList>
    </citation>
    <scope>NUCLEOTIDE SEQUENCE [LARGE SCALE GENOMIC DNA]</scope>
    <source>
        <strain evidence="3">CGMCC 4.7357</strain>
    </source>
</reference>
<dbReference type="PANTHER" id="PTHR38011">
    <property type="entry name" value="DIHYDROFOLATE REDUCTASE FAMILY PROTEIN (AFU_ORTHOLOGUE AFUA_8G06820)"/>
    <property type="match status" value="1"/>
</dbReference>
<protein>
    <submittedName>
        <fullName evidence="2">Dihydrofolate reductase family protein</fullName>
    </submittedName>
</protein>
<dbReference type="Pfam" id="PF01872">
    <property type="entry name" value="RibD_C"/>
    <property type="match status" value="1"/>
</dbReference>
<organism evidence="2 3">
    <name type="scientific">Streptomyces ovatisporus</name>
    <dbReference type="NCBI Taxonomy" id="1128682"/>
    <lineage>
        <taxon>Bacteria</taxon>
        <taxon>Bacillati</taxon>
        <taxon>Actinomycetota</taxon>
        <taxon>Actinomycetes</taxon>
        <taxon>Kitasatosporales</taxon>
        <taxon>Streptomycetaceae</taxon>
        <taxon>Streptomyces</taxon>
    </lineage>
</organism>
<dbReference type="PANTHER" id="PTHR38011:SF12">
    <property type="entry name" value="BIFUNCTIONAL DEAMINASE-REDUCTASE DOMAIN PROTEIN"/>
    <property type="match status" value="1"/>
</dbReference>
<dbReference type="InterPro" id="IPR002734">
    <property type="entry name" value="RibDG_C"/>
</dbReference>
<comment type="caution">
    <text evidence="2">The sequence shown here is derived from an EMBL/GenBank/DDBJ whole genome shotgun (WGS) entry which is preliminary data.</text>
</comment>
<dbReference type="InterPro" id="IPR050765">
    <property type="entry name" value="Riboflavin_Biosynth_HTPR"/>
</dbReference>
<proteinExistence type="predicted"/>
<feature type="domain" description="Bacterial bifunctional deaminase-reductase C-terminal" evidence="1">
    <location>
        <begin position="3"/>
        <end position="170"/>
    </location>
</feature>
<name>A0ABV9A690_9ACTN</name>
<keyword evidence="3" id="KW-1185">Reference proteome</keyword>
<dbReference type="EMBL" id="JBHSFH010000005">
    <property type="protein sequence ID" value="MFC4494385.1"/>
    <property type="molecule type" value="Genomic_DNA"/>
</dbReference>
<dbReference type="Proteomes" id="UP001595997">
    <property type="component" value="Unassembled WGS sequence"/>
</dbReference>
<dbReference type="InterPro" id="IPR024072">
    <property type="entry name" value="DHFR-like_dom_sf"/>
</dbReference>
<gene>
    <name evidence="2" type="ORF">ACFPA8_09600</name>
</gene>